<accession>A0AAV1QG92</accession>
<evidence type="ECO:0000256" key="3">
    <source>
        <dbReference type="PROSITE-ProRule" id="PRU00221"/>
    </source>
</evidence>
<dbReference type="InterPro" id="IPR019775">
    <property type="entry name" value="WD40_repeat_CS"/>
</dbReference>
<dbReference type="Pfam" id="PF23414">
    <property type="entry name" value="Beta-prop_EML_2"/>
    <property type="match status" value="1"/>
</dbReference>
<evidence type="ECO:0000256" key="1">
    <source>
        <dbReference type="ARBA" id="ARBA00022574"/>
    </source>
</evidence>
<organism evidence="5 6">
    <name type="scientific">Scomber scombrus</name>
    <name type="common">Atlantic mackerel</name>
    <name type="synonym">Scomber vernalis</name>
    <dbReference type="NCBI Taxonomy" id="13677"/>
    <lineage>
        <taxon>Eukaryota</taxon>
        <taxon>Metazoa</taxon>
        <taxon>Chordata</taxon>
        <taxon>Craniata</taxon>
        <taxon>Vertebrata</taxon>
        <taxon>Euteleostomi</taxon>
        <taxon>Actinopterygii</taxon>
        <taxon>Neopterygii</taxon>
        <taxon>Teleostei</taxon>
        <taxon>Neoteleostei</taxon>
        <taxon>Acanthomorphata</taxon>
        <taxon>Pelagiaria</taxon>
        <taxon>Scombriformes</taxon>
        <taxon>Scombridae</taxon>
        <taxon>Scomber</taxon>
    </lineage>
</organism>
<dbReference type="PROSITE" id="PS50294">
    <property type="entry name" value="WD_REPEATS_REGION"/>
    <property type="match status" value="1"/>
</dbReference>
<dbReference type="PANTHER" id="PTHR13720">
    <property type="entry name" value="WD-40 REPEAT PROTEIN"/>
    <property type="match status" value="1"/>
</dbReference>
<gene>
    <name evidence="5" type="ORF">FSCOSCO3_A024112</name>
</gene>
<sequence length="327" mass="36008">MKRCRAFQLETGQQVECVRSVCRGKGKILVGTKDGEIIEVGEKNAASNLLLDSHARGGIWGLTAHPTKELCITASDDATIRLWDLTDKKLLNKVCVGHGARCVSYSADGEMLAVGMKNGEFLLLLANSLKMWAKKRDRSHAIQDIRFSPDRRLLAVGSVENTVDVYDVSGGPGLNRLVYCSDIPAFILQLDFSADSCYIQVSTGDYKRQVFEVPSGKLVSDQAVIDRITWATWTSILGDEVLGIWPRNADKADVNCACVSHAGLNIATGDDFGLVKLFDFPCTEKFAKHKRYLGHSAHVTNIRFSHDDKYVISTGGDDCSVFVWKCL</sequence>
<dbReference type="InterPro" id="IPR036322">
    <property type="entry name" value="WD40_repeat_dom_sf"/>
</dbReference>
<dbReference type="Gene3D" id="2.130.10.10">
    <property type="entry name" value="YVTN repeat-like/Quinoprotein amine dehydrogenase"/>
    <property type="match status" value="2"/>
</dbReference>
<dbReference type="SUPFAM" id="SSF50978">
    <property type="entry name" value="WD40 repeat-like"/>
    <property type="match status" value="1"/>
</dbReference>
<evidence type="ECO:0000313" key="6">
    <source>
        <dbReference type="Proteomes" id="UP001314229"/>
    </source>
</evidence>
<keyword evidence="6" id="KW-1185">Reference proteome</keyword>
<reference evidence="5 6" key="1">
    <citation type="submission" date="2024-01" db="EMBL/GenBank/DDBJ databases">
        <authorList>
            <person name="Alioto T."/>
            <person name="Alioto T."/>
            <person name="Gomez Garrido J."/>
        </authorList>
    </citation>
    <scope>NUCLEOTIDE SEQUENCE [LARGE SCALE GENOMIC DNA]</scope>
</reference>
<dbReference type="InterPro" id="IPR001680">
    <property type="entry name" value="WD40_rpt"/>
</dbReference>
<dbReference type="InterPro" id="IPR055442">
    <property type="entry name" value="Beta-prop_EML-like_2nd"/>
</dbReference>
<dbReference type="EMBL" id="CAWUFR010000860">
    <property type="protein sequence ID" value="CAK6981646.1"/>
    <property type="molecule type" value="Genomic_DNA"/>
</dbReference>
<feature type="repeat" description="WD" evidence="3">
    <location>
        <begin position="292"/>
        <end position="327"/>
    </location>
</feature>
<name>A0AAV1QG92_SCOSC</name>
<dbReference type="PROSITE" id="PS50082">
    <property type="entry name" value="WD_REPEATS_2"/>
    <property type="match status" value="2"/>
</dbReference>
<keyword evidence="2" id="KW-0677">Repeat</keyword>
<evidence type="ECO:0000259" key="4">
    <source>
        <dbReference type="Pfam" id="PF23414"/>
    </source>
</evidence>
<dbReference type="InterPro" id="IPR015943">
    <property type="entry name" value="WD40/YVTN_repeat-like_dom_sf"/>
</dbReference>
<comment type="caution">
    <text evidence="5">The sequence shown here is derived from an EMBL/GenBank/DDBJ whole genome shotgun (WGS) entry which is preliminary data.</text>
</comment>
<proteinExistence type="predicted"/>
<dbReference type="GO" id="GO:0005929">
    <property type="term" value="C:cilium"/>
    <property type="evidence" value="ECO:0007669"/>
    <property type="project" value="UniProtKB-ARBA"/>
</dbReference>
<dbReference type="GO" id="GO:0008017">
    <property type="term" value="F:microtubule binding"/>
    <property type="evidence" value="ECO:0007669"/>
    <property type="project" value="TreeGrafter"/>
</dbReference>
<feature type="repeat" description="WD" evidence="3">
    <location>
        <begin position="59"/>
        <end position="93"/>
    </location>
</feature>
<keyword evidence="1 3" id="KW-0853">WD repeat</keyword>
<evidence type="ECO:0000256" key="2">
    <source>
        <dbReference type="ARBA" id="ARBA00022737"/>
    </source>
</evidence>
<dbReference type="PROSITE" id="PS00678">
    <property type="entry name" value="WD_REPEATS_1"/>
    <property type="match status" value="1"/>
</dbReference>
<dbReference type="Proteomes" id="UP001314229">
    <property type="component" value="Unassembled WGS sequence"/>
</dbReference>
<evidence type="ECO:0000313" key="5">
    <source>
        <dbReference type="EMBL" id="CAK6981646.1"/>
    </source>
</evidence>
<protein>
    <submittedName>
        <fullName evidence="5">Echinoderm microtubule-associated protein-like 6</fullName>
    </submittedName>
</protein>
<dbReference type="AlphaFoldDB" id="A0AAV1QG92"/>
<dbReference type="InterPro" id="IPR050630">
    <property type="entry name" value="WD_repeat_EMAP"/>
</dbReference>
<dbReference type="PANTHER" id="PTHR13720:SF33">
    <property type="entry name" value="HELP DOMAIN-CONTAINING PROTEIN"/>
    <property type="match status" value="1"/>
</dbReference>
<feature type="domain" description="EML-like second beta-propeller" evidence="4">
    <location>
        <begin position="59"/>
        <end position="326"/>
    </location>
</feature>
<dbReference type="FunFam" id="2.130.10.10:FF:000042">
    <property type="entry name" value="echinoderm microtubule-associated protein-like 6 isoform X1"/>
    <property type="match status" value="1"/>
</dbReference>
<dbReference type="SMART" id="SM00320">
    <property type="entry name" value="WD40"/>
    <property type="match status" value="5"/>
</dbReference>